<dbReference type="InterPro" id="IPR044264">
    <property type="entry name" value="HemG"/>
</dbReference>
<dbReference type="STRING" id="735.B0185_05545"/>
<dbReference type="GO" id="GO:0005886">
    <property type="term" value="C:plasma membrane"/>
    <property type="evidence" value="ECO:0007669"/>
    <property type="project" value="UniProtKB-SubCell"/>
</dbReference>
<keyword evidence="2 7" id="KW-0288">FMN</keyword>
<dbReference type="Gene3D" id="3.40.50.360">
    <property type="match status" value="1"/>
</dbReference>
<evidence type="ECO:0000256" key="7">
    <source>
        <dbReference type="HAMAP-Rule" id="MF_00853"/>
    </source>
</evidence>
<keyword evidence="7" id="KW-1003">Cell membrane</keyword>
<comment type="catalytic activity">
    <reaction evidence="7">
        <text>protoporphyrinogen IX + 3 a ubiquinone = protoporphyrin IX + 3 a ubiquinol</text>
        <dbReference type="Rhea" id="RHEA:63936"/>
        <dbReference type="Rhea" id="RHEA-COMP:9565"/>
        <dbReference type="Rhea" id="RHEA-COMP:9566"/>
        <dbReference type="ChEBI" id="CHEBI:16389"/>
        <dbReference type="ChEBI" id="CHEBI:17976"/>
        <dbReference type="ChEBI" id="CHEBI:57306"/>
        <dbReference type="ChEBI" id="CHEBI:57307"/>
    </reaction>
</comment>
<dbReference type="InterPro" id="IPR052200">
    <property type="entry name" value="Protoporphyrinogen_IX_DH"/>
</dbReference>
<comment type="pathway">
    <text evidence="7">Porphyrin-containing compound metabolism; protoporphyrin-IX biosynthesis; protoporphyrin-IX from protoporphyrinogen-IX: step 1/1.</text>
</comment>
<evidence type="ECO:0000256" key="2">
    <source>
        <dbReference type="ARBA" id="ARBA00022643"/>
    </source>
</evidence>
<dbReference type="UniPathway" id="UPA00251">
    <property type="reaction ID" value="UER00324"/>
</dbReference>
<dbReference type="EMBL" id="QEQD01000009">
    <property type="protein sequence ID" value="RDF01180.1"/>
    <property type="molecule type" value="Genomic_DNA"/>
</dbReference>
<dbReference type="GO" id="GO:0006782">
    <property type="term" value="P:protoporphyrinogen IX biosynthetic process"/>
    <property type="evidence" value="ECO:0007669"/>
    <property type="project" value="UniProtKB-UniRule"/>
</dbReference>
<dbReference type="GO" id="GO:0004729">
    <property type="term" value="F:oxygen-dependent protoporphyrinogen oxidase activity"/>
    <property type="evidence" value="ECO:0007669"/>
    <property type="project" value="InterPro"/>
</dbReference>
<dbReference type="HAMAP" id="MF_00853">
    <property type="entry name" value="HemG"/>
    <property type="match status" value="1"/>
</dbReference>
<dbReference type="GO" id="GO:0070819">
    <property type="term" value="F:menaquinone-dependent protoporphyrinogen oxidase activity"/>
    <property type="evidence" value="ECO:0007669"/>
    <property type="project" value="UniProtKB-UniRule"/>
</dbReference>
<sequence length="176" mass="20239">MKTLILYFTTDGQTKKITDKLAEQISHDVEVISLQDQAVDFAEKLANADQIVIGASIRYGHFNPLVYQFVAEHQVVLNQKKSAFFSVNLTARKPNRKTAESNTYVRKFLAKIAWQPNYVEVIAGALLYPRYKFFDRVMIQFIMKLTKGETDTSKEYEFTDWAQVEQFGKLLDAGLK</sequence>
<gene>
    <name evidence="7" type="primary">hemG</name>
    <name evidence="9" type="ORF">DPV98_08535</name>
</gene>
<evidence type="ECO:0000256" key="6">
    <source>
        <dbReference type="ARBA" id="ARBA00023244"/>
    </source>
</evidence>
<comment type="cofactor">
    <cofactor evidence="7">
        <name>FMN</name>
        <dbReference type="ChEBI" id="CHEBI:58210"/>
    </cofactor>
    <text evidence="7">Binds 1 FMN non-covalently per subunit.</text>
</comment>
<comment type="similarity">
    <text evidence="7">Belongs to the HemG family.</text>
</comment>
<dbReference type="InterPro" id="IPR026816">
    <property type="entry name" value="Flavodoxin_dom"/>
</dbReference>
<evidence type="ECO:0000256" key="5">
    <source>
        <dbReference type="ARBA" id="ARBA00023136"/>
    </source>
</evidence>
<accession>A0A369ZBL3</accession>
<dbReference type="SUPFAM" id="SSF52218">
    <property type="entry name" value="Flavoproteins"/>
    <property type="match status" value="1"/>
</dbReference>
<dbReference type="PROSITE" id="PS50902">
    <property type="entry name" value="FLAVODOXIN_LIKE"/>
    <property type="match status" value="1"/>
</dbReference>
<feature type="domain" description="Flavodoxin-like" evidence="8">
    <location>
        <begin position="3"/>
        <end position="166"/>
    </location>
</feature>
<keyword evidence="6 7" id="KW-0627">Porphyrin biosynthesis</keyword>
<comment type="caution">
    <text evidence="9">The sequence shown here is derived from an EMBL/GenBank/DDBJ whole genome shotgun (WGS) entry which is preliminary data.</text>
</comment>
<keyword evidence="1 7" id="KW-0285">Flavoprotein</keyword>
<dbReference type="NCBIfam" id="NF008316">
    <property type="entry name" value="PRK11104.1"/>
    <property type="match status" value="1"/>
</dbReference>
<organism evidence="9 10">
    <name type="scientific">Haemophilus parahaemolyticus</name>
    <dbReference type="NCBI Taxonomy" id="735"/>
    <lineage>
        <taxon>Bacteria</taxon>
        <taxon>Pseudomonadati</taxon>
        <taxon>Pseudomonadota</taxon>
        <taxon>Gammaproteobacteria</taxon>
        <taxon>Pasteurellales</taxon>
        <taxon>Pasteurellaceae</taxon>
        <taxon>Haemophilus</taxon>
    </lineage>
</organism>
<dbReference type="Pfam" id="PF12724">
    <property type="entry name" value="Flavodoxin_5"/>
    <property type="match status" value="1"/>
</dbReference>
<dbReference type="Proteomes" id="UP000253999">
    <property type="component" value="Unassembled WGS sequence"/>
</dbReference>
<keyword evidence="4 7" id="KW-0560">Oxidoreductase</keyword>
<dbReference type="GO" id="GO:0010181">
    <property type="term" value="F:FMN binding"/>
    <property type="evidence" value="ECO:0007669"/>
    <property type="project" value="UniProtKB-UniRule"/>
</dbReference>
<proteinExistence type="inferred from homology"/>
<evidence type="ECO:0000256" key="1">
    <source>
        <dbReference type="ARBA" id="ARBA00022630"/>
    </source>
</evidence>
<evidence type="ECO:0000313" key="10">
    <source>
        <dbReference type="Proteomes" id="UP000253999"/>
    </source>
</evidence>
<evidence type="ECO:0000256" key="3">
    <source>
        <dbReference type="ARBA" id="ARBA00022741"/>
    </source>
</evidence>
<dbReference type="PANTHER" id="PTHR38030:SF2">
    <property type="entry name" value="PROTOPORPHYRINOGEN IX DEHYDROGENASE [QUINONE]"/>
    <property type="match status" value="1"/>
</dbReference>
<keyword evidence="3 7" id="KW-0547">Nucleotide-binding</keyword>
<dbReference type="InterPro" id="IPR029039">
    <property type="entry name" value="Flavoprotein-like_sf"/>
</dbReference>
<comment type="catalytic activity">
    <reaction evidence="7">
        <text>protoporphyrinogen IX + 3 a quinone = protoporphyrin IX + 3 a quinol</text>
        <dbReference type="Rhea" id="RHEA:65032"/>
        <dbReference type="ChEBI" id="CHEBI:24646"/>
        <dbReference type="ChEBI" id="CHEBI:57306"/>
        <dbReference type="ChEBI" id="CHEBI:57307"/>
        <dbReference type="ChEBI" id="CHEBI:132124"/>
        <dbReference type="EC" id="1.3.5.3"/>
    </reaction>
</comment>
<evidence type="ECO:0000313" key="9">
    <source>
        <dbReference type="EMBL" id="RDF01180.1"/>
    </source>
</evidence>
<dbReference type="EC" id="1.3.5.3" evidence="7"/>
<keyword evidence="5" id="KW-0472">Membrane</keyword>
<protein>
    <recommendedName>
        <fullName evidence="7">Protoporphyrinogen IX dehydrogenase [quinone]</fullName>
        <ecNumber evidence="7">1.3.5.3</ecNumber>
    </recommendedName>
    <alternativeName>
        <fullName evidence="7">Protoporphyrinogen IX dehydrogenase [menaquinone]</fullName>
    </alternativeName>
    <alternativeName>
        <fullName evidence="7">Protoporphyrinogen IX dehydrogenase [ubiquinone]</fullName>
    </alternativeName>
    <alternativeName>
        <fullName evidence="7">Protoporphyrinogen oxidase</fullName>
        <shortName evidence="7">PPO</shortName>
    </alternativeName>
</protein>
<dbReference type="AlphaFoldDB" id="A0A369ZBL3"/>
<dbReference type="RefSeq" id="WP_111313405.1">
    <property type="nucleotide sequence ID" value="NZ_QEQD01000009.1"/>
</dbReference>
<comment type="function">
    <text evidence="7">Catalyzes the 6-electron oxidation of protoporphyrinogen IX to form protoporphyrin IX; under anaerobic conditions uses menaquinone as an electron acceptor, under aerobic conditions uses ubiquinone as an electron acceptor.</text>
</comment>
<evidence type="ECO:0000259" key="8">
    <source>
        <dbReference type="PROSITE" id="PS50902"/>
    </source>
</evidence>
<reference evidence="9 10" key="1">
    <citation type="submission" date="2018-05" db="EMBL/GenBank/DDBJ databases">
        <title>Draft Genome Sequences for a Diverse set of 7 Haemophilus Species.</title>
        <authorList>
            <person name="Nichols M."/>
            <person name="Topaz N."/>
            <person name="Wang X."/>
            <person name="Wang X."/>
            <person name="Boxrud D."/>
        </authorList>
    </citation>
    <scope>NUCLEOTIDE SEQUENCE [LARGE SCALE GENOMIC DNA]</scope>
    <source>
        <strain evidence="9 10">C2010039593</strain>
    </source>
</reference>
<evidence type="ECO:0000256" key="4">
    <source>
        <dbReference type="ARBA" id="ARBA00023002"/>
    </source>
</evidence>
<comment type="subcellular location">
    <subcellularLocation>
        <location evidence="7">Cell membrane</location>
        <topology evidence="7">Peripheral membrane protein</topology>
    </subcellularLocation>
</comment>
<name>A0A369ZBL3_HAEPH</name>
<dbReference type="PANTHER" id="PTHR38030">
    <property type="entry name" value="PROTOPORPHYRINOGEN IX DEHYDROGENASE [MENAQUINONE]"/>
    <property type="match status" value="1"/>
</dbReference>
<dbReference type="InterPro" id="IPR008254">
    <property type="entry name" value="Flavodoxin/NO_synth"/>
</dbReference>
<comment type="catalytic activity">
    <reaction evidence="7">
        <text>protoporphyrinogen IX + 3 a menaquinone = protoporphyrin IX + 3 a menaquinol</text>
        <dbReference type="Rhea" id="RHEA:27409"/>
        <dbReference type="Rhea" id="RHEA-COMP:9537"/>
        <dbReference type="Rhea" id="RHEA-COMP:9539"/>
        <dbReference type="ChEBI" id="CHEBI:16374"/>
        <dbReference type="ChEBI" id="CHEBI:18151"/>
        <dbReference type="ChEBI" id="CHEBI:57306"/>
        <dbReference type="ChEBI" id="CHEBI:57307"/>
        <dbReference type="EC" id="1.3.5.3"/>
    </reaction>
</comment>